<gene>
    <name evidence="1" type="ORF">A3F27_01590</name>
</gene>
<dbReference type="EMBL" id="MFLP01000035">
    <property type="protein sequence ID" value="OGG69217.1"/>
    <property type="molecule type" value="Genomic_DNA"/>
</dbReference>
<dbReference type="GO" id="GO:0015774">
    <property type="term" value="P:polysaccharide transport"/>
    <property type="evidence" value="ECO:0007669"/>
    <property type="project" value="InterPro"/>
</dbReference>
<evidence type="ECO:0008006" key="3">
    <source>
        <dbReference type="Google" id="ProtNLM"/>
    </source>
</evidence>
<protein>
    <recommendedName>
        <fullName evidence="3">Capsule polysaccharide biosynthesis protein</fullName>
    </recommendedName>
</protein>
<organism evidence="1 2">
    <name type="scientific">Candidatus Kaiserbacteria bacterium RIFCSPHIGHO2_12_FULL_53_13</name>
    <dbReference type="NCBI Taxonomy" id="1798502"/>
    <lineage>
        <taxon>Bacteria</taxon>
        <taxon>Candidatus Kaiseribacteriota</taxon>
    </lineage>
</organism>
<dbReference type="AlphaFoldDB" id="A0A1F6E6K8"/>
<accession>A0A1F6E6K8</accession>
<name>A0A1F6E6K8_9BACT</name>
<dbReference type="Gene3D" id="3.40.50.12580">
    <property type="match status" value="1"/>
</dbReference>
<evidence type="ECO:0000313" key="1">
    <source>
        <dbReference type="EMBL" id="OGG69217.1"/>
    </source>
</evidence>
<evidence type="ECO:0000313" key="2">
    <source>
        <dbReference type="Proteomes" id="UP000176689"/>
    </source>
</evidence>
<sequence length="501" mass="59004">MKACLVFQRRFTPVAHKIAIELRDKYGVSDFCGYVYLRSSARFLRNQKDVAYGGLLVDEEIHDTSVHEDLDWDYLEEVEREFGIPYLWPYIAVDRVIRHGLGVREYPHDSSPYTHEDMARMLQATVRAIKKFLEREKPDLVFMPVVSSLGNMLLFHIAQKKSIRILVGAETRIKGGYVFSEDYRKFSFAETRFRVLMRGVKSPRDGDARAYLKAYRAKPHAYHYVMESFKDSGARLKAYSWLTPWKLARSLRWLSERIVRTLIDPAHDYMEQSPWWFLLDATRRKFRLMRGFSDLYDVYDQREQFVYYPLHLEPEMSMLLLAPRWTDQINLIKQIAESIPFSFKLYVKEHPAMVGFRTRQYYRELKKIPNVKLIHPNHDSHEIIKGSRLVFTQTGTAGWEALLLKKPVITFGDVYYNSLSMTKKCTDIETLSSLVKTQLDNFIFNESELLNFISALLEESEDIHLHELWEKGLDGSAEKTSIERFAEFLMRTYRRGQKSSQ</sequence>
<comment type="caution">
    <text evidence="1">The sequence shown here is derived from an EMBL/GenBank/DDBJ whole genome shotgun (WGS) entry which is preliminary data.</text>
</comment>
<dbReference type="InterPro" id="IPR043148">
    <property type="entry name" value="TagF_C"/>
</dbReference>
<dbReference type="SUPFAM" id="SSF53756">
    <property type="entry name" value="UDP-Glycosyltransferase/glycogen phosphorylase"/>
    <property type="match status" value="1"/>
</dbReference>
<dbReference type="InterPro" id="IPR007833">
    <property type="entry name" value="Capsule_polysaccharide_synth"/>
</dbReference>
<reference evidence="1 2" key="1">
    <citation type="journal article" date="2016" name="Nat. Commun.">
        <title>Thousands of microbial genomes shed light on interconnected biogeochemical processes in an aquifer system.</title>
        <authorList>
            <person name="Anantharaman K."/>
            <person name="Brown C.T."/>
            <person name="Hug L.A."/>
            <person name="Sharon I."/>
            <person name="Castelle C.J."/>
            <person name="Probst A.J."/>
            <person name="Thomas B.C."/>
            <person name="Singh A."/>
            <person name="Wilkins M.J."/>
            <person name="Karaoz U."/>
            <person name="Brodie E.L."/>
            <person name="Williams K.H."/>
            <person name="Hubbard S.S."/>
            <person name="Banfield J.F."/>
        </authorList>
    </citation>
    <scope>NUCLEOTIDE SEQUENCE [LARGE SCALE GENOMIC DNA]</scope>
</reference>
<dbReference type="GO" id="GO:0000271">
    <property type="term" value="P:polysaccharide biosynthetic process"/>
    <property type="evidence" value="ECO:0007669"/>
    <property type="project" value="InterPro"/>
</dbReference>
<dbReference type="Pfam" id="PF05159">
    <property type="entry name" value="Capsule_synth"/>
    <property type="match status" value="1"/>
</dbReference>
<proteinExistence type="predicted"/>
<dbReference type="Proteomes" id="UP000176689">
    <property type="component" value="Unassembled WGS sequence"/>
</dbReference>